<dbReference type="Pfam" id="PF02687">
    <property type="entry name" value="FtsX"/>
    <property type="match status" value="1"/>
</dbReference>
<evidence type="ECO:0000256" key="7">
    <source>
        <dbReference type="SAM" id="Phobius"/>
    </source>
</evidence>
<evidence type="ECO:0000256" key="3">
    <source>
        <dbReference type="ARBA" id="ARBA00022475"/>
    </source>
</evidence>
<feature type="transmembrane region" description="Helical" evidence="7">
    <location>
        <begin position="374"/>
        <end position="396"/>
    </location>
</feature>
<keyword evidence="5 7" id="KW-1133">Transmembrane helix</keyword>
<evidence type="ECO:0000313" key="9">
    <source>
        <dbReference type="EMBL" id="MCF2872057.1"/>
    </source>
</evidence>
<reference evidence="9 10" key="1">
    <citation type="submission" date="2022-01" db="EMBL/GenBank/DDBJ databases">
        <title>Octadecabacter sp. nov., isolated from a marine alga.</title>
        <authorList>
            <person name="Jin M.S."/>
            <person name="Kim H.M."/>
            <person name="Han D.M."/>
            <person name="Jung J.J."/>
            <person name="Jeon C.O."/>
        </authorList>
    </citation>
    <scope>NUCLEOTIDE SEQUENCE [LARGE SCALE GENOMIC DNA]</scope>
    <source>
        <strain evidence="9 10">G9-8</strain>
    </source>
</reference>
<keyword evidence="3" id="KW-1003">Cell membrane</keyword>
<protein>
    <submittedName>
        <fullName evidence="9">ABC transporter permease</fullName>
    </submittedName>
</protein>
<dbReference type="InterPro" id="IPR003838">
    <property type="entry name" value="ABC3_permease_C"/>
</dbReference>
<comment type="subcellular location">
    <subcellularLocation>
        <location evidence="1">Cell membrane</location>
        <topology evidence="1">Multi-pass membrane protein</topology>
    </subcellularLocation>
</comment>
<dbReference type="RefSeq" id="WP_235226383.1">
    <property type="nucleotide sequence ID" value="NZ_JAKGAQ010000003.1"/>
</dbReference>
<name>A0ABS9CYC7_9RHOB</name>
<sequence>MRDVSAHQTHGAGRRLSVRFAIADLIHDRLLTAVGIILLAALIAPPVVLHTLRVGLVETWAQDLAKDIRNREVIIVGENQITGEDLVGIGDWPETDFVVPEPSFFVSTQRARKADSRGIALDLNLRTTAWGDPVMAGFLDIPLAAFETVLTASAAQKLDVHVGDSVALLLARTPTDSSPVRETVPLLVVGVLPDQRWGGENGFVSPQTLLGFREWLTFDSDDPAGLPPLITATWQSMRIYAPEVAAATALRDRLNAQGFETRLMTDQVDRILKLEVGLRQMFKIVLILSATAFVITAFLLQWLSVVRKKRDFALMSVIGMTRAHLAVFPAFQGVVMTALACAISLGLVRVMQGPVETIVQGYLSTPSDIQSPDALPLMFGFLVAIAIGALAGTAAIRTLTPDVLTHALRGD</sequence>
<dbReference type="PANTHER" id="PTHR30489">
    <property type="entry name" value="LIPOPROTEIN-RELEASING SYSTEM TRANSMEMBRANE PROTEIN LOLE"/>
    <property type="match status" value="1"/>
</dbReference>
<comment type="caution">
    <text evidence="9">The sequence shown here is derived from an EMBL/GenBank/DDBJ whole genome shotgun (WGS) entry which is preliminary data.</text>
</comment>
<evidence type="ECO:0000259" key="8">
    <source>
        <dbReference type="Pfam" id="PF02687"/>
    </source>
</evidence>
<keyword evidence="6 7" id="KW-0472">Membrane</keyword>
<feature type="transmembrane region" description="Helical" evidence="7">
    <location>
        <begin position="281"/>
        <end position="303"/>
    </location>
</feature>
<keyword evidence="4 7" id="KW-0812">Transmembrane</keyword>
<keyword evidence="10" id="KW-1185">Reference proteome</keyword>
<evidence type="ECO:0000256" key="5">
    <source>
        <dbReference type="ARBA" id="ARBA00022989"/>
    </source>
</evidence>
<dbReference type="Proteomes" id="UP001200557">
    <property type="component" value="Unassembled WGS sequence"/>
</dbReference>
<accession>A0ABS9CYC7</accession>
<organism evidence="9 10">
    <name type="scientific">Octadecabacter dasysiphoniae</name>
    <dbReference type="NCBI Taxonomy" id="2909341"/>
    <lineage>
        <taxon>Bacteria</taxon>
        <taxon>Pseudomonadati</taxon>
        <taxon>Pseudomonadota</taxon>
        <taxon>Alphaproteobacteria</taxon>
        <taxon>Rhodobacterales</taxon>
        <taxon>Roseobacteraceae</taxon>
        <taxon>Octadecabacter</taxon>
    </lineage>
</organism>
<feature type="transmembrane region" description="Helical" evidence="7">
    <location>
        <begin position="30"/>
        <end position="49"/>
    </location>
</feature>
<dbReference type="PANTHER" id="PTHR30489:SF0">
    <property type="entry name" value="LIPOPROTEIN-RELEASING SYSTEM TRANSMEMBRANE PROTEIN LOLE"/>
    <property type="match status" value="1"/>
</dbReference>
<dbReference type="EMBL" id="JAKGAQ010000003">
    <property type="protein sequence ID" value="MCF2872057.1"/>
    <property type="molecule type" value="Genomic_DNA"/>
</dbReference>
<evidence type="ECO:0000313" key="10">
    <source>
        <dbReference type="Proteomes" id="UP001200557"/>
    </source>
</evidence>
<evidence type="ECO:0000256" key="2">
    <source>
        <dbReference type="ARBA" id="ARBA00005236"/>
    </source>
</evidence>
<feature type="domain" description="ABC3 transporter permease C-terminal" evidence="8">
    <location>
        <begin position="284"/>
        <end position="398"/>
    </location>
</feature>
<evidence type="ECO:0000256" key="4">
    <source>
        <dbReference type="ARBA" id="ARBA00022692"/>
    </source>
</evidence>
<gene>
    <name evidence="9" type="ORF">L0664_13360</name>
</gene>
<evidence type="ECO:0000256" key="1">
    <source>
        <dbReference type="ARBA" id="ARBA00004651"/>
    </source>
</evidence>
<dbReference type="InterPro" id="IPR051447">
    <property type="entry name" value="Lipoprotein-release_system"/>
</dbReference>
<evidence type="ECO:0000256" key="6">
    <source>
        <dbReference type="ARBA" id="ARBA00023136"/>
    </source>
</evidence>
<comment type="similarity">
    <text evidence="2">Belongs to the ABC-4 integral membrane protein family. LolC/E subfamily.</text>
</comment>
<proteinExistence type="inferred from homology"/>
<feature type="transmembrane region" description="Helical" evidence="7">
    <location>
        <begin position="323"/>
        <end position="348"/>
    </location>
</feature>